<comment type="caution">
    <text evidence="1">The sequence shown here is derived from an EMBL/GenBank/DDBJ whole genome shotgun (WGS) entry which is preliminary data.</text>
</comment>
<dbReference type="AlphaFoldDB" id="A0AAV7GZX7"/>
<gene>
    <name evidence="1" type="ORF">IEQ34_008647</name>
</gene>
<sequence length="91" mass="10394">MSSDCTGSAFKSNAKEIDSLRFKLWYSSMSHIRNCVGVIIDKSLKDNFVTINKIRERIIALKIVSKIQRKIPSQNQCNFREKNTVAKSVTN</sequence>
<name>A0AAV7GZX7_DENCH</name>
<dbReference type="Proteomes" id="UP000775213">
    <property type="component" value="Unassembled WGS sequence"/>
</dbReference>
<keyword evidence="2" id="KW-1185">Reference proteome</keyword>
<evidence type="ECO:0000313" key="1">
    <source>
        <dbReference type="EMBL" id="KAH0461072.1"/>
    </source>
</evidence>
<accession>A0AAV7GZX7</accession>
<reference evidence="1 2" key="1">
    <citation type="journal article" date="2021" name="Hortic Res">
        <title>Chromosome-scale assembly of the Dendrobium chrysotoxum genome enhances the understanding of orchid evolution.</title>
        <authorList>
            <person name="Zhang Y."/>
            <person name="Zhang G.Q."/>
            <person name="Zhang D."/>
            <person name="Liu X.D."/>
            <person name="Xu X.Y."/>
            <person name="Sun W.H."/>
            <person name="Yu X."/>
            <person name="Zhu X."/>
            <person name="Wang Z.W."/>
            <person name="Zhao X."/>
            <person name="Zhong W.Y."/>
            <person name="Chen H."/>
            <person name="Yin W.L."/>
            <person name="Huang T."/>
            <person name="Niu S.C."/>
            <person name="Liu Z.J."/>
        </authorList>
    </citation>
    <scope>NUCLEOTIDE SEQUENCE [LARGE SCALE GENOMIC DNA]</scope>
    <source>
        <strain evidence="1">Lindl</strain>
    </source>
</reference>
<dbReference type="EMBL" id="JAGFBR010000009">
    <property type="protein sequence ID" value="KAH0461072.1"/>
    <property type="molecule type" value="Genomic_DNA"/>
</dbReference>
<evidence type="ECO:0000313" key="2">
    <source>
        <dbReference type="Proteomes" id="UP000775213"/>
    </source>
</evidence>
<proteinExistence type="predicted"/>
<protein>
    <submittedName>
        <fullName evidence="1">Uncharacterized protein</fullName>
    </submittedName>
</protein>
<organism evidence="1 2">
    <name type="scientific">Dendrobium chrysotoxum</name>
    <name type="common">Orchid</name>
    <dbReference type="NCBI Taxonomy" id="161865"/>
    <lineage>
        <taxon>Eukaryota</taxon>
        <taxon>Viridiplantae</taxon>
        <taxon>Streptophyta</taxon>
        <taxon>Embryophyta</taxon>
        <taxon>Tracheophyta</taxon>
        <taxon>Spermatophyta</taxon>
        <taxon>Magnoliopsida</taxon>
        <taxon>Liliopsida</taxon>
        <taxon>Asparagales</taxon>
        <taxon>Orchidaceae</taxon>
        <taxon>Epidendroideae</taxon>
        <taxon>Malaxideae</taxon>
        <taxon>Dendrobiinae</taxon>
        <taxon>Dendrobium</taxon>
    </lineage>
</organism>